<proteinExistence type="predicted"/>
<feature type="region of interest" description="Disordered" evidence="1">
    <location>
        <begin position="254"/>
        <end position="287"/>
    </location>
</feature>
<dbReference type="VEuPathDB" id="FungiDB:MFRU_020g00060"/>
<reference evidence="2 3" key="1">
    <citation type="submission" date="2019-06" db="EMBL/GenBank/DDBJ databases">
        <title>Genome Sequence of the Brown Rot Fungal Pathogen Monilinia fructicola.</title>
        <authorList>
            <person name="De Miccolis Angelini R.M."/>
            <person name="Landi L."/>
            <person name="Abate D."/>
            <person name="Pollastro S."/>
            <person name="Romanazzi G."/>
            <person name="Faretra F."/>
        </authorList>
    </citation>
    <scope>NUCLEOTIDE SEQUENCE [LARGE SCALE GENOMIC DNA]</scope>
    <source>
        <strain evidence="2 3">Mfrc123</strain>
    </source>
</reference>
<dbReference type="CDD" id="cd00167">
    <property type="entry name" value="SANT"/>
    <property type="match status" value="1"/>
</dbReference>
<organism evidence="2 3">
    <name type="scientific">Monilinia fructicola</name>
    <name type="common">Brown rot fungus</name>
    <name type="synonym">Ciboria fructicola</name>
    <dbReference type="NCBI Taxonomy" id="38448"/>
    <lineage>
        <taxon>Eukaryota</taxon>
        <taxon>Fungi</taxon>
        <taxon>Dikarya</taxon>
        <taxon>Ascomycota</taxon>
        <taxon>Pezizomycotina</taxon>
        <taxon>Leotiomycetes</taxon>
        <taxon>Helotiales</taxon>
        <taxon>Sclerotiniaceae</taxon>
        <taxon>Monilinia</taxon>
    </lineage>
</organism>
<feature type="region of interest" description="Disordered" evidence="1">
    <location>
        <begin position="166"/>
        <end position="224"/>
    </location>
</feature>
<feature type="compositionally biased region" description="Polar residues" evidence="1">
    <location>
        <begin position="201"/>
        <end position="210"/>
    </location>
</feature>
<feature type="compositionally biased region" description="Polar residues" evidence="1">
    <location>
        <begin position="171"/>
        <end position="189"/>
    </location>
</feature>
<gene>
    <name evidence="2" type="ORF">EYC84_004718</name>
</gene>
<protein>
    <recommendedName>
        <fullName evidence="4">Myb-like domain-containing protein</fullName>
    </recommendedName>
</protein>
<evidence type="ECO:0008006" key="4">
    <source>
        <dbReference type="Google" id="ProtNLM"/>
    </source>
</evidence>
<evidence type="ECO:0000313" key="3">
    <source>
        <dbReference type="Proteomes" id="UP000322873"/>
    </source>
</evidence>
<evidence type="ECO:0000256" key="1">
    <source>
        <dbReference type="SAM" id="MobiDB-lite"/>
    </source>
</evidence>
<comment type="caution">
    <text evidence="2">The sequence shown here is derived from an EMBL/GenBank/DDBJ whole genome shotgun (WGS) entry which is preliminary data.</text>
</comment>
<name>A0A5M9K3Q6_MONFR</name>
<feature type="region of interest" description="Disordered" evidence="1">
    <location>
        <begin position="397"/>
        <end position="440"/>
    </location>
</feature>
<dbReference type="EMBL" id="VICG01000002">
    <property type="protein sequence ID" value="KAA8575580.1"/>
    <property type="molecule type" value="Genomic_DNA"/>
</dbReference>
<evidence type="ECO:0000313" key="2">
    <source>
        <dbReference type="EMBL" id="KAA8575580.1"/>
    </source>
</evidence>
<sequence>MLDIYSASIQSPTSYEDSIPITSPIIFKKPLLPRLKMTTMGEPAFGGGHSVPHSAGHSNARTPDVPWTPYSAVSSFNLPAHYDSSLITPITMAPSPHISSRPAPTVRDRDVKLSPAMESPEYPLKSSQALILPRLRPASQIIPHLQHFFVRLHTMVHLEYPLPPKSGRSAELTSPNMNTSPQNTASSAIGTDLHRSRHPTPAQSPGNYRVNNPAPILIAPNPNTMRPATRPGEMPYRDGVPYGRHDSMQSISTSIDSYSSTPQQYPVQQLGPLPSRRKRKTPPVQLDGNLMYHGDVNPEEQILMELSQMDGVPWKEIAKQFNAATGKSMKVPALQMRKKRLCERLRVWTDCEERALTLAFEDYEKAKWEEIAKGMLNHGVQEKWSKEAVQRKYNELFPPDDRSHESDYAPSRHTERMDFDLKMEPRTPWPSHDERDGALRSLTDDEVTLVGELRSRTASDASSVHFHQQQHQHQQMMYAQQHHQHQQNHQEYIAILTSARAGYIRGDCSKETFGYTSITLCRRRAKLGL</sequence>
<feature type="compositionally biased region" description="Low complexity" evidence="1">
    <location>
        <begin position="211"/>
        <end position="223"/>
    </location>
</feature>
<keyword evidence="3" id="KW-1185">Reference proteome</keyword>
<dbReference type="Proteomes" id="UP000322873">
    <property type="component" value="Unassembled WGS sequence"/>
</dbReference>
<feature type="compositionally biased region" description="Basic and acidic residues" evidence="1">
    <location>
        <begin position="397"/>
        <end position="438"/>
    </location>
</feature>
<accession>A0A5M9K3Q6</accession>
<dbReference type="AlphaFoldDB" id="A0A5M9K3Q6"/>
<dbReference type="InterPro" id="IPR001005">
    <property type="entry name" value="SANT/Myb"/>
</dbReference>